<dbReference type="SMART" id="SM00135">
    <property type="entry name" value="LY"/>
    <property type="match status" value="21"/>
</dbReference>
<evidence type="ECO:0000259" key="20">
    <source>
        <dbReference type="PROSITE" id="PS50026"/>
    </source>
</evidence>
<feature type="disulfide bond" evidence="18">
    <location>
        <begin position="1051"/>
        <end position="1063"/>
    </location>
</feature>
<evidence type="ECO:0000256" key="13">
    <source>
        <dbReference type="ARBA" id="ARBA00023170"/>
    </source>
</evidence>
<evidence type="ECO:0000256" key="3">
    <source>
        <dbReference type="ARBA" id="ARBA00022475"/>
    </source>
</evidence>
<feature type="repeat" description="LDL-receptor class B" evidence="19">
    <location>
        <begin position="424"/>
        <end position="468"/>
    </location>
</feature>
<evidence type="ECO:0000256" key="1">
    <source>
        <dbReference type="ARBA" id="ARBA00004251"/>
    </source>
</evidence>
<keyword evidence="13" id="KW-0675">Receptor</keyword>
<evidence type="ECO:0000256" key="15">
    <source>
        <dbReference type="ARBA" id="ARBA00023180"/>
    </source>
</evidence>
<sequence>MSQNITTTLMKTSEEVARKKGKRKNKISDETKKKIQERKQLYRLGQYATDRYRQTRKEARKMIRRDLEEHYRKSNCTGNQFTCKSDGSCIPIYWKCDSHHDCPDGSDETPECPTNTDCGPEKFQCKLTKRCIPLGYFCDGENDCGVSSQYGEDLSDESPKLCLQKLHCSWNEVVCPESSECVHLSKFCDGKNDCPGNSDEWDFCRNKSLSCDRLQCNSCRPTPDGPKCYCPKGQRPEGSKCVDANECEIENTCAQICKNTVGSFECDCISGYKRNGTRCIAINVPETEPPSLIFSTLFSIRHIGIDGSKWPGNSTYNLLNSRVLEVVHRNHTICYIHNNITKSNIVCANVNDLNQRWVLTPKSSLVEPQTIKQMVFDWISGNWYFLDIEREIIYLCSNDLAWCSILVENNLSGPRGMAIDPTRGFLFFTRWGVSVPALERCKLDGSDRKVIVEHKILYPHNIALDFPNKRVYWADHYLDFVERVDYNGKHRSTIIKLNNTLTRYNKVSGISFFESKLFLSSEVNNSILELDTLTNNRRLVLQNVRQPNNVVVFHRQRQPEPELSHPCQTPGVCDHICISLWEKKVPIKKCICAPGYKLNARGKCILKTPSSFLLIAKSRPALIKGIDLESGNETILPFYLEGMPEIIDFESKTKSVFYVDIQGLTIEKMKINNSTEKSVIKNMERRCDGLAFDWMSQNLYYTVSELGTISVFSTTNISIARTLIYDTVYYPTIIVVDPKRGMMYWVDWSSINPQDGKIYSTHMDGSNNKIFIKDDIDKPSGLTLDLQEKLLYWCDQNSNKIESIELDGKNRRVVLQSGMEHPLGLSSGIGGILFFANLNKGTVMSYRNGTLKELNKGNSLVRDLKVYDPRLQKGDNECSESKHMCPELCLPTPLGPICACRDGYEYSNDACNRIKNFTRIKTQLCPPDQFQCVSNKTCIPGSYRCDGLKNCPDGSDEEMVPLGPCMNVTCSSNELKCDNICILKDWVCDGEKDCSDGLDEDPDLCMKECGSTQFKCKKSKRCIPQRWRCDSQYDCGSEDQSDEEDCKLKTCEITEFTCKNNMCIPLSLYCDGRNDCIDGSDEIDCATCNPSNQMFCSPLNSCLPISKRCDNVTDCPDGSDEQNCGSKLCEEHEFNCTSIGECIPKEFVCDSDLDCIDGSDEKDCPPDKVKNTSITKVITNTSKCEYPSRACDNNTKCISVSQLCDDVSHCSDGSDEGFRCVEKLCYHNFECSHTCHNAPEGLICSCPLDLHLQPDKKTCLNTHPCEAWGVCSQKCIPKGSRYKCSCLPGYYLKDDGFTCKSMEQSVPYVLFSNRHELRGVDLHTFGIKSFISSLKNTIALDFFHTKDLDMVFWTDVIDDKIYRGSVVGGSLSNIEVVVQTGLSTAEGLAVDWIGQNLYWVESNLDQIEVAKLNGSFRRTLIAGDMESPRAIAVDPRDGYLFWTDWDNAAPRIERCSLAGLDRKLIVRQDHISDGGWPNGLTLDYDLRRIYWVDAKSDSIHTTKYDGTDHHEVMRNHEMLSHPFAITLFENYVYWTDWRTNSVVRANKWNGGDVSIMQRTLTQPFDIQIMHPSRQPVDAPNPCGKNNGGCSHLCLLHTNHTYKCDCPHVMKLNEDNKTCVVNEKVLLIGRGSEIRGVDISQPYYHTIPTISMPLVHSPIQIEYIAYNNTLYWADSQTSEIKRSGLTSGPTLTLIDTGLQHPTGLAVDWLSNIMFVSSSAGILVCNLDGEYSTNLIKVNALSVAVLPSKGRLYWISDEGNKQKIESSAMDGTDRKLITDISDGQVKSLTIDEESEKIFWIDDFEIHYANYNVYNGSHKLNLLPNLSVSAATIYEDYIYYADDDDQSIHRANKITGGDDIILRNGTGDILSLRIYDPAQQKGSHPCGKNKGTCQHLCLPSSATTFSCKCATGYKTDPQNSFKCVGVEEFLFYSVGWEIRGIPLDGNNETQVLGPISRVSMANAIDYIASKDLIIWADSDHCSVTKINRDGTNRAFIIEQPEVMDTVSVDWLTSVAVDWVAENIYWSDSKRGVIEVARLDGTKQHVLLSNEIGKPTSIAIDPVRGVMVWSSGSRLEIATMAAQNRRLLLDNAALISDISLSTEDEFIYFCDTVTNTIERIKYDGSQYELLLNASIENPIGLTVFDSKVYWIDTTHERGSIKEAPITNLSNYKVLVKDVGDSLKDIQVFSKKKQNGTNPCAVNNGGCQQLCLFNGTHPVCVCSHGKLTADGKICEDFDSFVMYSRVVSIDSVHITNDENIQNAPHPSIKNNTLLRNAIGLSFSYKYQRLFYSDIQKVQSMLYSSMELITKS</sequence>
<feature type="repeat" description="LDL-receptor class B" evidence="19">
    <location>
        <begin position="1349"/>
        <end position="1394"/>
    </location>
</feature>
<dbReference type="SMART" id="SM00179">
    <property type="entry name" value="EGF_CA"/>
    <property type="match status" value="3"/>
</dbReference>
<keyword evidence="7" id="KW-0732">Signal</keyword>
<keyword evidence="4 17" id="KW-0245">EGF-like domain</keyword>
<keyword evidence="9" id="KW-0106">Calcium</keyword>
<organism evidence="21 22">
    <name type="scientific">Cryptolaemus montrouzieri</name>
    <dbReference type="NCBI Taxonomy" id="559131"/>
    <lineage>
        <taxon>Eukaryota</taxon>
        <taxon>Metazoa</taxon>
        <taxon>Ecdysozoa</taxon>
        <taxon>Arthropoda</taxon>
        <taxon>Hexapoda</taxon>
        <taxon>Insecta</taxon>
        <taxon>Pterygota</taxon>
        <taxon>Neoptera</taxon>
        <taxon>Endopterygota</taxon>
        <taxon>Coleoptera</taxon>
        <taxon>Polyphaga</taxon>
        <taxon>Cucujiformia</taxon>
        <taxon>Coccinelloidea</taxon>
        <taxon>Coccinellidae</taxon>
        <taxon>Scymninae</taxon>
        <taxon>Scymnini</taxon>
        <taxon>Cryptolaemus</taxon>
    </lineage>
</organism>
<evidence type="ECO:0000313" key="22">
    <source>
        <dbReference type="Proteomes" id="UP001516400"/>
    </source>
</evidence>
<feature type="repeat" description="LDL-receptor class B" evidence="19">
    <location>
        <begin position="1395"/>
        <end position="1437"/>
    </location>
</feature>
<dbReference type="Gene3D" id="2.120.10.30">
    <property type="entry name" value="TolB, C-terminal domain"/>
    <property type="match status" value="5"/>
</dbReference>
<evidence type="ECO:0000256" key="17">
    <source>
        <dbReference type="PROSITE-ProRule" id="PRU00076"/>
    </source>
</evidence>
<comment type="caution">
    <text evidence="21">The sequence shown here is derived from an EMBL/GenBank/DDBJ whole genome shotgun (WGS) entry which is preliminary data.</text>
</comment>
<name>A0ABD2PCC4_9CUCU</name>
<dbReference type="CDD" id="cd00112">
    <property type="entry name" value="LDLa"/>
    <property type="match status" value="10"/>
</dbReference>
<accession>A0ABD2PCC4</accession>
<dbReference type="InterPro" id="IPR002172">
    <property type="entry name" value="LDrepeatLR_classA_rpt"/>
</dbReference>
<dbReference type="Pfam" id="PF14670">
    <property type="entry name" value="FXa_inhibition"/>
    <property type="match status" value="1"/>
</dbReference>
<dbReference type="FunFam" id="2.120.10.30:FF:000241">
    <property type="entry name" value="Low-density lipoprotein receptor-related protein 6"/>
    <property type="match status" value="2"/>
</dbReference>
<dbReference type="InterPro" id="IPR001881">
    <property type="entry name" value="EGF-like_Ca-bd_dom"/>
</dbReference>
<feature type="disulfide bond" evidence="17">
    <location>
        <begin position="247"/>
        <end position="257"/>
    </location>
</feature>
<keyword evidence="5" id="KW-0254">Endocytosis</keyword>
<dbReference type="EMBL" id="JABFTP020000185">
    <property type="protein sequence ID" value="KAL3288607.1"/>
    <property type="molecule type" value="Genomic_DNA"/>
</dbReference>
<evidence type="ECO:0000256" key="4">
    <source>
        <dbReference type="ARBA" id="ARBA00022536"/>
    </source>
</evidence>
<feature type="repeat" description="LDL-receptor class B" evidence="19">
    <location>
        <begin position="2018"/>
        <end position="2060"/>
    </location>
</feature>
<dbReference type="PROSITE" id="PS51120">
    <property type="entry name" value="LDLRB"/>
    <property type="match status" value="11"/>
</dbReference>
<dbReference type="PROSITE" id="PS00010">
    <property type="entry name" value="ASX_HYDROXYL"/>
    <property type="match status" value="1"/>
</dbReference>
<dbReference type="PROSITE" id="PS01187">
    <property type="entry name" value="EGF_CA"/>
    <property type="match status" value="1"/>
</dbReference>
<keyword evidence="22" id="KW-1185">Reference proteome</keyword>
<evidence type="ECO:0000256" key="19">
    <source>
        <dbReference type="PROSITE-ProRule" id="PRU00461"/>
    </source>
</evidence>
<dbReference type="GO" id="GO:0006897">
    <property type="term" value="P:endocytosis"/>
    <property type="evidence" value="ECO:0007669"/>
    <property type="project" value="UniProtKB-KW"/>
</dbReference>
<comment type="similarity">
    <text evidence="2">Belongs to the LDLR family.</text>
</comment>
<dbReference type="Gene3D" id="4.10.400.10">
    <property type="entry name" value="Low-density Lipoprotein Receptor"/>
    <property type="match status" value="10"/>
</dbReference>
<keyword evidence="12 17" id="KW-1015">Disulfide bond</keyword>
<dbReference type="InterPro" id="IPR000742">
    <property type="entry name" value="EGF"/>
</dbReference>
<dbReference type="PRINTS" id="PR00261">
    <property type="entry name" value="LDLRECEPTOR"/>
</dbReference>
<evidence type="ECO:0000256" key="12">
    <source>
        <dbReference type="ARBA" id="ARBA00023157"/>
    </source>
</evidence>
<evidence type="ECO:0000256" key="11">
    <source>
        <dbReference type="ARBA" id="ARBA00023136"/>
    </source>
</evidence>
<dbReference type="InterPro" id="IPR023415">
    <property type="entry name" value="LDLR_class-A_CS"/>
</dbReference>
<evidence type="ECO:0000256" key="6">
    <source>
        <dbReference type="ARBA" id="ARBA00022692"/>
    </source>
</evidence>
<gene>
    <name evidence="21" type="ORF">HHI36_003044</name>
</gene>
<comment type="subcellular location">
    <subcellularLocation>
        <location evidence="1">Cell membrane</location>
        <topology evidence="1">Single-pass type I membrane protein</topology>
    </subcellularLocation>
    <subcellularLocation>
        <location evidence="16">Membrane</location>
        <location evidence="16">Coated pit</location>
    </subcellularLocation>
</comment>
<dbReference type="PROSITE" id="PS01186">
    <property type="entry name" value="EGF_2"/>
    <property type="match status" value="1"/>
</dbReference>
<dbReference type="CDD" id="cd00054">
    <property type="entry name" value="EGF_CA"/>
    <property type="match status" value="1"/>
</dbReference>
<keyword evidence="6" id="KW-0812">Transmembrane</keyword>
<dbReference type="PROSITE" id="PS50026">
    <property type="entry name" value="EGF_3"/>
    <property type="match status" value="1"/>
</dbReference>
<evidence type="ECO:0000256" key="14">
    <source>
        <dbReference type="ARBA" id="ARBA00023176"/>
    </source>
</evidence>
<dbReference type="Gene3D" id="2.10.25.10">
    <property type="entry name" value="Laminin"/>
    <property type="match status" value="3"/>
</dbReference>
<dbReference type="SUPFAM" id="SSF57184">
    <property type="entry name" value="Growth factor receptor domain"/>
    <property type="match status" value="1"/>
</dbReference>
<feature type="disulfide bond" evidence="18">
    <location>
        <begin position="1058"/>
        <end position="1076"/>
    </location>
</feature>
<evidence type="ECO:0000313" key="21">
    <source>
        <dbReference type="EMBL" id="KAL3288607.1"/>
    </source>
</evidence>
<dbReference type="InterPro" id="IPR036055">
    <property type="entry name" value="LDL_receptor-like_sf"/>
</dbReference>
<protein>
    <recommendedName>
        <fullName evidence="20">EGF-like domain-containing protein</fullName>
    </recommendedName>
</protein>
<evidence type="ECO:0000256" key="2">
    <source>
        <dbReference type="ARBA" id="ARBA00009939"/>
    </source>
</evidence>
<dbReference type="PANTHER" id="PTHR22722:SF5">
    <property type="entry name" value="LOW-DENSITY LIPOPROTEIN RECEPTOR-RELATED PROTEIN 1B"/>
    <property type="match status" value="1"/>
</dbReference>
<dbReference type="FunFam" id="4.10.400.10:FF:000002">
    <property type="entry name" value="Low-density lipoprotein receptor-related protein 1"/>
    <property type="match status" value="1"/>
</dbReference>
<proteinExistence type="inferred from homology"/>
<dbReference type="Proteomes" id="UP001516400">
    <property type="component" value="Unassembled WGS sequence"/>
</dbReference>
<feature type="repeat" description="LDL-receptor class B" evidence="19">
    <location>
        <begin position="789"/>
        <end position="831"/>
    </location>
</feature>
<dbReference type="SUPFAM" id="SSF63825">
    <property type="entry name" value="YWTD domain"/>
    <property type="match status" value="5"/>
</dbReference>
<feature type="repeat" description="LDL-receptor class B" evidence="19">
    <location>
        <begin position="2101"/>
        <end position="2143"/>
    </location>
</feature>
<dbReference type="PROSITE" id="PS01209">
    <property type="entry name" value="LDLRA_1"/>
    <property type="match status" value="4"/>
</dbReference>
<feature type="disulfide bond" evidence="18">
    <location>
        <begin position="1149"/>
        <end position="1164"/>
    </location>
</feature>
<dbReference type="SMART" id="SM00181">
    <property type="entry name" value="EGF"/>
    <property type="match status" value="10"/>
</dbReference>
<keyword evidence="11" id="KW-0472">Membrane</keyword>
<dbReference type="InterPro" id="IPR018097">
    <property type="entry name" value="EGF_Ca-bd_CS"/>
</dbReference>
<dbReference type="FunFam" id="2.120.10.30:FF:000008">
    <property type="entry name" value="Low-density lipoprotein receptor-related protein 4"/>
    <property type="match status" value="1"/>
</dbReference>
<evidence type="ECO:0000256" key="16">
    <source>
        <dbReference type="ARBA" id="ARBA00037878"/>
    </source>
</evidence>
<dbReference type="Pfam" id="PF00057">
    <property type="entry name" value="Ldl_recept_a"/>
    <property type="match status" value="8"/>
</dbReference>
<evidence type="ECO:0000256" key="10">
    <source>
        <dbReference type="ARBA" id="ARBA00022989"/>
    </source>
</evidence>
<dbReference type="PROSITE" id="PS50068">
    <property type="entry name" value="LDLRA_2"/>
    <property type="match status" value="10"/>
</dbReference>
<dbReference type="SUPFAM" id="SSF57196">
    <property type="entry name" value="EGF/Laminin"/>
    <property type="match status" value="4"/>
</dbReference>
<dbReference type="SMART" id="SM00192">
    <property type="entry name" value="LDLa"/>
    <property type="match status" value="10"/>
</dbReference>
<dbReference type="SUPFAM" id="SSF57424">
    <property type="entry name" value="LDL receptor-like module"/>
    <property type="match status" value="10"/>
</dbReference>
<dbReference type="InterPro" id="IPR000033">
    <property type="entry name" value="LDLR_classB_rpt"/>
</dbReference>
<dbReference type="InterPro" id="IPR011042">
    <property type="entry name" value="6-blade_b-propeller_TolB-like"/>
</dbReference>
<comment type="caution">
    <text evidence="17">Lacks conserved residue(s) required for the propagation of feature annotation.</text>
</comment>
<dbReference type="GO" id="GO:0005886">
    <property type="term" value="C:plasma membrane"/>
    <property type="evidence" value="ECO:0007669"/>
    <property type="project" value="UniProtKB-SubCell"/>
</dbReference>
<feature type="disulfide bond" evidence="18">
    <location>
        <begin position="1070"/>
        <end position="1085"/>
    </location>
</feature>
<keyword evidence="8" id="KW-0677">Repeat</keyword>
<keyword evidence="15" id="KW-0325">Glycoprotein</keyword>
<evidence type="ECO:0000256" key="5">
    <source>
        <dbReference type="ARBA" id="ARBA00022583"/>
    </source>
</evidence>
<dbReference type="Pfam" id="PF24468">
    <property type="entry name" value="EGF_LRP2"/>
    <property type="match status" value="1"/>
</dbReference>
<feature type="domain" description="EGF-like" evidence="20">
    <location>
        <begin position="243"/>
        <end position="280"/>
    </location>
</feature>
<dbReference type="InterPro" id="IPR000152">
    <property type="entry name" value="EGF-type_Asp/Asn_hydroxyl_site"/>
</dbReference>
<dbReference type="InterPro" id="IPR009030">
    <property type="entry name" value="Growth_fac_rcpt_cys_sf"/>
</dbReference>
<evidence type="ECO:0000256" key="7">
    <source>
        <dbReference type="ARBA" id="ARBA00022729"/>
    </source>
</evidence>
<keyword evidence="3" id="KW-1003">Cell membrane</keyword>
<feature type="repeat" description="LDL-receptor class B" evidence="19">
    <location>
        <begin position="1438"/>
        <end position="1486"/>
    </location>
</feature>
<evidence type="ECO:0000256" key="18">
    <source>
        <dbReference type="PROSITE-ProRule" id="PRU00124"/>
    </source>
</evidence>
<feature type="repeat" description="LDL-receptor class B" evidence="19">
    <location>
        <begin position="1667"/>
        <end position="1709"/>
    </location>
</feature>
<dbReference type="InterPro" id="IPR056588">
    <property type="entry name" value="EGF_LRP2"/>
</dbReference>
<dbReference type="FunFam" id="2.120.10.30:FF:000132">
    <property type="entry name" value="Uncharacterized protein"/>
    <property type="match status" value="1"/>
</dbReference>
<dbReference type="FunFam" id="4.10.400.10:FF:000113">
    <property type="entry name" value="Low-density lipoprotein receptor-related protein 8"/>
    <property type="match status" value="1"/>
</dbReference>
<evidence type="ECO:0000256" key="9">
    <source>
        <dbReference type="ARBA" id="ARBA00022837"/>
    </source>
</evidence>
<keyword evidence="10" id="KW-1133">Transmembrane helix</keyword>
<dbReference type="PANTHER" id="PTHR22722">
    <property type="entry name" value="LOW-DENSITY LIPOPROTEIN RECEPTOR-RELATED PROTEIN 2-RELATED"/>
    <property type="match status" value="1"/>
</dbReference>
<feature type="repeat" description="LDL-receptor class B" evidence="19">
    <location>
        <begin position="1748"/>
        <end position="1792"/>
    </location>
</feature>
<dbReference type="GO" id="GO:0005905">
    <property type="term" value="C:clathrin-coated pit"/>
    <property type="evidence" value="ECO:0007669"/>
    <property type="project" value="UniProtKB-KW"/>
</dbReference>
<reference evidence="21 22" key="1">
    <citation type="journal article" date="2021" name="BMC Biol.">
        <title>Horizontally acquired antibacterial genes associated with adaptive radiation of ladybird beetles.</title>
        <authorList>
            <person name="Li H.S."/>
            <person name="Tang X.F."/>
            <person name="Huang Y.H."/>
            <person name="Xu Z.Y."/>
            <person name="Chen M.L."/>
            <person name="Du X.Y."/>
            <person name="Qiu B.Y."/>
            <person name="Chen P.T."/>
            <person name="Zhang W."/>
            <person name="Slipinski A."/>
            <person name="Escalona H.E."/>
            <person name="Waterhouse R.M."/>
            <person name="Zwick A."/>
            <person name="Pang H."/>
        </authorList>
    </citation>
    <scope>NUCLEOTIDE SEQUENCE [LARGE SCALE GENOMIC DNA]</scope>
    <source>
        <strain evidence="21">SYSU2018</strain>
    </source>
</reference>
<keyword evidence="14" id="KW-0168">Coated pit</keyword>
<feature type="repeat" description="LDL-receptor class B" evidence="19">
    <location>
        <begin position="1487"/>
        <end position="1531"/>
    </location>
</feature>
<dbReference type="Pfam" id="PF00058">
    <property type="entry name" value="Ldl_recept_b"/>
    <property type="match status" value="5"/>
</dbReference>
<feature type="repeat" description="LDL-receptor class B" evidence="19">
    <location>
        <begin position="741"/>
        <end position="788"/>
    </location>
</feature>
<evidence type="ECO:0000256" key="8">
    <source>
        <dbReference type="ARBA" id="ARBA00022737"/>
    </source>
</evidence>
<dbReference type="InterPro" id="IPR051221">
    <property type="entry name" value="LDLR-related"/>
</dbReference>
<feature type="disulfide bond" evidence="18">
    <location>
        <begin position="1109"/>
        <end position="1124"/>
    </location>
</feature>